<dbReference type="EMBL" id="JWZX01001629">
    <property type="protein sequence ID" value="KOO32992.1"/>
    <property type="molecule type" value="Genomic_DNA"/>
</dbReference>
<comment type="caution">
    <text evidence="3">The sequence shown here is derived from an EMBL/GenBank/DDBJ whole genome shotgun (WGS) entry which is preliminary data.</text>
</comment>
<dbReference type="CDD" id="cd04370">
    <property type="entry name" value="BAH"/>
    <property type="match status" value="1"/>
</dbReference>
<reference evidence="4" key="1">
    <citation type="journal article" date="2015" name="PLoS Genet.">
        <title>Genome Sequence and Transcriptome Analyses of Chrysochromulina tobin: Metabolic Tools for Enhanced Algal Fitness in the Prominent Order Prymnesiales (Haptophyceae).</title>
        <authorList>
            <person name="Hovde B.T."/>
            <person name="Deodato C.R."/>
            <person name="Hunsperger H.M."/>
            <person name="Ryken S.A."/>
            <person name="Yost W."/>
            <person name="Jha R.K."/>
            <person name="Patterson J."/>
            <person name="Monnat R.J. Jr."/>
            <person name="Barlow S.B."/>
            <person name="Starkenburg S.R."/>
            <person name="Cattolico R.A."/>
        </authorList>
    </citation>
    <scope>NUCLEOTIDE SEQUENCE</scope>
    <source>
        <strain evidence="4">CCMP291</strain>
    </source>
</reference>
<dbReference type="GO" id="GO:0003682">
    <property type="term" value="F:chromatin binding"/>
    <property type="evidence" value="ECO:0007669"/>
    <property type="project" value="InterPro"/>
</dbReference>
<proteinExistence type="predicted"/>
<feature type="domain" description="BAH" evidence="2">
    <location>
        <begin position="57"/>
        <end position="175"/>
    </location>
</feature>
<dbReference type="Pfam" id="PF01426">
    <property type="entry name" value="BAH"/>
    <property type="match status" value="1"/>
</dbReference>
<protein>
    <recommendedName>
        <fullName evidence="2">BAH domain-containing protein</fullName>
    </recommendedName>
</protein>
<gene>
    <name evidence="3" type="ORF">Ctob_015000</name>
</gene>
<dbReference type="AlphaFoldDB" id="A0A0M0K340"/>
<feature type="compositionally biased region" description="Low complexity" evidence="1">
    <location>
        <begin position="202"/>
        <end position="211"/>
    </location>
</feature>
<dbReference type="InterPro" id="IPR043151">
    <property type="entry name" value="BAH_sf"/>
</dbReference>
<feature type="region of interest" description="Disordered" evidence="1">
    <location>
        <begin position="202"/>
        <end position="224"/>
    </location>
</feature>
<evidence type="ECO:0000259" key="2">
    <source>
        <dbReference type="PROSITE" id="PS51038"/>
    </source>
</evidence>
<name>A0A0M0K340_9EUKA</name>
<dbReference type="PROSITE" id="PS51038">
    <property type="entry name" value="BAH"/>
    <property type="match status" value="1"/>
</dbReference>
<accession>A0A0M0K340</accession>
<sequence>MPIDWSARLDGRGYHATSVSRHATESRFEGPVRVADDGWVEGDEIIAFDPMQPSVQLRIKVGDAVYMSSTRRGQPAEIARIESFFAKGVGGDIWFYNTFFWRPEQLRLADSDPWDPRELFLQTSADETENSAAALELIPVRVVDTNDIDSLVDAPHSFFTRRTWDPASQKVSPIVEDAPPPPETMDEDIVLGGAAAAAPQTGANANAANPNASPPPTAQAPRTARRNLQLEKAKERISLLEDQMRAMQLELKQVGILAAHIQALEAKLALVAN</sequence>
<evidence type="ECO:0000256" key="1">
    <source>
        <dbReference type="SAM" id="MobiDB-lite"/>
    </source>
</evidence>
<keyword evidence="4" id="KW-1185">Reference proteome</keyword>
<dbReference type="Proteomes" id="UP000037460">
    <property type="component" value="Unassembled WGS sequence"/>
</dbReference>
<organism evidence="3 4">
    <name type="scientific">Chrysochromulina tobinii</name>
    <dbReference type="NCBI Taxonomy" id="1460289"/>
    <lineage>
        <taxon>Eukaryota</taxon>
        <taxon>Haptista</taxon>
        <taxon>Haptophyta</taxon>
        <taxon>Prymnesiophyceae</taxon>
        <taxon>Prymnesiales</taxon>
        <taxon>Chrysochromulinaceae</taxon>
        <taxon>Chrysochromulina</taxon>
    </lineage>
</organism>
<evidence type="ECO:0000313" key="3">
    <source>
        <dbReference type="EMBL" id="KOO32992.1"/>
    </source>
</evidence>
<evidence type="ECO:0000313" key="4">
    <source>
        <dbReference type="Proteomes" id="UP000037460"/>
    </source>
</evidence>
<dbReference type="InterPro" id="IPR001025">
    <property type="entry name" value="BAH_dom"/>
</dbReference>
<dbReference type="Gene3D" id="2.30.30.490">
    <property type="match status" value="1"/>
</dbReference>